<keyword evidence="14" id="KW-0406">Ion transport</keyword>
<dbReference type="PANTHER" id="PTHR10846:SF73">
    <property type="entry name" value="SODIUM_CALCIUM EXCHANGER MEMBRANE REGION DOMAIN-CONTAINING PROTEIN"/>
    <property type="match status" value="1"/>
</dbReference>
<comment type="subcellular location">
    <subcellularLocation>
        <location evidence="1">Membrane</location>
        <topology evidence="1">Multi-pass membrane protein</topology>
    </subcellularLocation>
</comment>
<feature type="transmembrane region" description="Helical" evidence="18">
    <location>
        <begin position="484"/>
        <end position="503"/>
    </location>
</feature>
<dbReference type="GO" id="GO:0006813">
    <property type="term" value="P:potassium ion transport"/>
    <property type="evidence" value="ECO:0007669"/>
    <property type="project" value="UniProtKB-KW"/>
</dbReference>
<comment type="similarity">
    <text evidence="2">Belongs to the Ca(2+):cation antiporter (CaCA) (TC 2.A.19) family. SLC24A subfamily.</text>
</comment>
<feature type="region of interest" description="Disordered" evidence="17">
    <location>
        <begin position="279"/>
        <end position="332"/>
    </location>
</feature>
<accession>A0ABD0LAG4</accession>
<feature type="transmembrane region" description="Helical" evidence="18">
    <location>
        <begin position="236"/>
        <end position="255"/>
    </location>
</feature>
<evidence type="ECO:0000256" key="3">
    <source>
        <dbReference type="ARBA" id="ARBA00022448"/>
    </source>
</evidence>
<dbReference type="GO" id="GO:0006816">
    <property type="term" value="P:calcium ion transport"/>
    <property type="evidence" value="ECO:0007669"/>
    <property type="project" value="UniProtKB-KW"/>
</dbReference>
<dbReference type="GO" id="GO:0015297">
    <property type="term" value="F:antiporter activity"/>
    <property type="evidence" value="ECO:0007669"/>
    <property type="project" value="UniProtKB-KW"/>
</dbReference>
<sequence length="546" mass="59822">MRRWSKYRTRVRRQVWLGLISVVYLLVAAVALTVRVWGSSPRQLVPSADSRGDGGVDVPEVRVRRDAGGYGADLTANETEDPDNCTPRAVNNFPDNFLTLEDTQDGGVVFHILIALYLFAALAIVCDDYFVPSLERICEDLGLQEDVAGATFMAAGSSAPELCTSVVGVFIAESDVGVGTIVGSAVFNILFIIGLCAIFAGMIVELTWYPLMRDTVFYLLSVLALVIIIEDSKVQWYEAMVMLLMYAVYIGLMYFNRRLEDKAIATLADFRNRWNMTDGESQTANKRPLLESSKSQEKTTSGSSIKGGNGAIAPTGDAESGSHGGKPEDEESQYVSPWQVPDHFLLRVLWVAMVPVKLVCFLTVPDCRKEGVWRRLYPVTFVTSVVWIAAFTYILVWMITITGDALDIPDTVMGLTLLAAGTSLPDCLASILVVRDGYGDMAVSNSIGSNVFDILLCLGLPWLIETAAFNKGDHLEISSSGLLYSSLTLLATVVFLLISISCNRWRLNKPYGVTCLVVYVFVITLSSLYELNVFGDLKPSVVPPVT</sequence>
<feature type="transmembrane region" description="Helical" evidence="18">
    <location>
        <begin position="344"/>
        <end position="364"/>
    </location>
</feature>
<keyword evidence="7 18" id="KW-0812">Transmembrane</keyword>
<evidence type="ECO:0000256" key="11">
    <source>
        <dbReference type="ARBA" id="ARBA00022958"/>
    </source>
</evidence>
<evidence type="ECO:0000259" key="19">
    <source>
        <dbReference type="Pfam" id="PF01699"/>
    </source>
</evidence>
<evidence type="ECO:0000256" key="14">
    <source>
        <dbReference type="ARBA" id="ARBA00023065"/>
    </source>
</evidence>
<evidence type="ECO:0000256" key="15">
    <source>
        <dbReference type="ARBA" id="ARBA00023136"/>
    </source>
</evidence>
<dbReference type="Pfam" id="PF01699">
    <property type="entry name" value="Na_Ca_ex"/>
    <property type="match status" value="2"/>
</dbReference>
<keyword evidence="8" id="KW-0732">Signal</keyword>
<keyword evidence="12 18" id="KW-1133">Transmembrane helix</keyword>
<dbReference type="Gene3D" id="1.20.1420.30">
    <property type="entry name" value="NCX, central ion-binding region"/>
    <property type="match status" value="2"/>
</dbReference>
<dbReference type="FunFam" id="1.20.1420.30:FF:000009">
    <property type="entry name" value="sodium/potassium/calcium exchanger 5 isoform X2"/>
    <property type="match status" value="1"/>
</dbReference>
<evidence type="ECO:0000256" key="6">
    <source>
        <dbReference type="ARBA" id="ARBA00022568"/>
    </source>
</evidence>
<dbReference type="InterPro" id="IPR004837">
    <property type="entry name" value="NaCa_Exmemb"/>
</dbReference>
<evidence type="ECO:0000256" key="1">
    <source>
        <dbReference type="ARBA" id="ARBA00004141"/>
    </source>
</evidence>
<evidence type="ECO:0000256" key="4">
    <source>
        <dbReference type="ARBA" id="ARBA00022449"/>
    </source>
</evidence>
<keyword evidence="10" id="KW-0769">Symport</keyword>
<keyword evidence="4" id="KW-0050">Antiport</keyword>
<feature type="transmembrane region" description="Helical" evidence="18">
    <location>
        <begin position="210"/>
        <end position="229"/>
    </location>
</feature>
<dbReference type="InterPro" id="IPR044880">
    <property type="entry name" value="NCX_ion-bd_dom_sf"/>
</dbReference>
<evidence type="ECO:0000256" key="7">
    <source>
        <dbReference type="ARBA" id="ARBA00022692"/>
    </source>
</evidence>
<evidence type="ECO:0000256" key="2">
    <source>
        <dbReference type="ARBA" id="ARBA00005364"/>
    </source>
</evidence>
<dbReference type="GO" id="GO:0015293">
    <property type="term" value="F:symporter activity"/>
    <property type="evidence" value="ECO:0007669"/>
    <property type="project" value="UniProtKB-KW"/>
</dbReference>
<evidence type="ECO:0000256" key="5">
    <source>
        <dbReference type="ARBA" id="ARBA00022538"/>
    </source>
</evidence>
<dbReference type="GO" id="GO:0016020">
    <property type="term" value="C:membrane"/>
    <property type="evidence" value="ECO:0007669"/>
    <property type="project" value="UniProtKB-SubCell"/>
</dbReference>
<keyword evidence="15 18" id="KW-0472">Membrane</keyword>
<feature type="transmembrane region" description="Helical" evidence="18">
    <location>
        <begin position="412"/>
        <end position="434"/>
    </location>
</feature>
<evidence type="ECO:0000256" key="17">
    <source>
        <dbReference type="SAM" id="MobiDB-lite"/>
    </source>
</evidence>
<keyword evidence="11" id="KW-0630">Potassium</keyword>
<reference evidence="20 21" key="1">
    <citation type="journal article" date="2023" name="Sci. Data">
        <title>Genome assembly of the Korean intertidal mud-creeper Batillaria attramentaria.</title>
        <authorList>
            <person name="Patra A.K."/>
            <person name="Ho P.T."/>
            <person name="Jun S."/>
            <person name="Lee S.J."/>
            <person name="Kim Y."/>
            <person name="Won Y.J."/>
        </authorList>
    </citation>
    <scope>NUCLEOTIDE SEQUENCE [LARGE SCALE GENOMIC DNA]</scope>
    <source>
        <strain evidence="20">Wonlab-2016</strain>
    </source>
</reference>
<evidence type="ECO:0000256" key="9">
    <source>
        <dbReference type="ARBA" id="ARBA00022837"/>
    </source>
</evidence>
<dbReference type="PANTHER" id="PTHR10846">
    <property type="entry name" value="SODIUM/POTASSIUM/CALCIUM EXCHANGER"/>
    <property type="match status" value="1"/>
</dbReference>
<evidence type="ECO:0000256" key="18">
    <source>
        <dbReference type="SAM" id="Phobius"/>
    </source>
</evidence>
<dbReference type="InterPro" id="IPR004481">
    <property type="entry name" value="K/Na/Ca-exchanger"/>
</dbReference>
<evidence type="ECO:0000313" key="20">
    <source>
        <dbReference type="EMBL" id="KAK7496335.1"/>
    </source>
</evidence>
<gene>
    <name evidence="20" type="ORF">BaRGS_00012500</name>
</gene>
<keyword evidence="13" id="KW-0915">Sodium</keyword>
<dbReference type="GO" id="GO:0006814">
    <property type="term" value="P:sodium ion transport"/>
    <property type="evidence" value="ECO:0007669"/>
    <property type="project" value="UniProtKB-KW"/>
</dbReference>
<evidence type="ECO:0000256" key="8">
    <source>
        <dbReference type="ARBA" id="ARBA00022729"/>
    </source>
</evidence>
<dbReference type="FunFam" id="1.20.1420.30:FF:000004">
    <property type="entry name" value="Sodium/potassium/calcium exchanger 2 isoform 1"/>
    <property type="match status" value="1"/>
</dbReference>
<dbReference type="Proteomes" id="UP001519460">
    <property type="component" value="Unassembled WGS sequence"/>
</dbReference>
<evidence type="ECO:0000256" key="10">
    <source>
        <dbReference type="ARBA" id="ARBA00022847"/>
    </source>
</evidence>
<comment type="caution">
    <text evidence="20">The sequence shown here is derived from an EMBL/GenBank/DDBJ whole genome shotgun (WGS) entry which is preliminary data.</text>
</comment>
<evidence type="ECO:0000256" key="16">
    <source>
        <dbReference type="ARBA" id="ARBA00023201"/>
    </source>
</evidence>
<feature type="transmembrane region" description="Helical" evidence="18">
    <location>
        <begin position="376"/>
        <end position="400"/>
    </location>
</feature>
<feature type="domain" description="Sodium/calcium exchanger membrane region" evidence="19">
    <location>
        <begin position="112"/>
        <end position="254"/>
    </location>
</feature>
<keyword evidence="6" id="KW-0109">Calcium transport</keyword>
<feature type="transmembrane region" description="Helical" evidence="18">
    <location>
        <begin position="185"/>
        <end position="204"/>
    </location>
</feature>
<name>A0ABD0LAG4_9CAEN</name>
<feature type="transmembrane region" description="Helical" evidence="18">
    <location>
        <begin position="446"/>
        <end position="464"/>
    </location>
</feature>
<protein>
    <recommendedName>
        <fullName evidence="19">Sodium/calcium exchanger membrane region domain-containing protein</fullName>
    </recommendedName>
</protein>
<feature type="transmembrane region" description="Helical" evidence="18">
    <location>
        <begin position="510"/>
        <end position="529"/>
    </location>
</feature>
<organism evidence="20 21">
    <name type="scientific">Batillaria attramentaria</name>
    <dbReference type="NCBI Taxonomy" id="370345"/>
    <lineage>
        <taxon>Eukaryota</taxon>
        <taxon>Metazoa</taxon>
        <taxon>Spiralia</taxon>
        <taxon>Lophotrochozoa</taxon>
        <taxon>Mollusca</taxon>
        <taxon>Gastropoda</taxon>
        <taxon>Caenogastropoda</taxon>
        <taxon>Sorbeoconcha</taxon>
        <taxon>Cerithioidea</taxon>
        <taxon>Batillariidae</taxon>
        <taxon>Batillaria</taxon>
    </lineage>
</organism>
<dbReference type="EMBL" id="JACVVK020000068">
    <property type="protein sequence ID" value="KAK7496335.1"/>
    <property type="molecule type" value="Genomic_DNA"/>
</dbReference>
<keyword evidence="16" id="KW-0739">Sodium transport</keyword>
<feature type="domain" description="Sodium/calcium exchanger membrane region" evidence="19">
    <location>
        <begin position="378"/>
        <end position="526"/>
    </location>
</feature>
<proteinExistence type="inferred from homology"/>
<feature type="transmembrane region" description="Helical" evidence="18">
    <location>
        <begin position="108"/>
        <end position="126"/>
    </location>
</feature>
<feature type="transmembrane region" description="Helical" evidence="18">
    <location>
        <begin position="15"/>
        <end position="37"/>
    </location>
</feature>
<keyword evidence="3" id="KW-0813">Transport</keyword>
<dbReference type="AlphaFoldDB" id="A0ABD0LAG4"/>
<keyword evidence="9" id="KW-0106">Calcium</keyword>
<evidence type="ECO:0000313" key="21">
    <source>
        <dbReference type="Proteomes" id="UP001519460"/>
    </source>
</evidence>
<evidence type="ECO:0000256" key="13">
    <source>
        <dbReference type="ARBA" id="ARBA00023053"/>
    </source>
</evidence>
<keyword evidence="5" id="KW-0633">Potassium transport</keyword>
<evidence type="ECO:0000256" key="12">
    <source>
        <dbReference type="ARBA" id="ARBA00022989"/>
    </source>
</evidence>
<keyword evidence="21" id="KW-1185">Reference proteome</keyword>
<dbReference type="NCBIfam" id="TIGR00367">
    <property type="entry name" value="calcium/sodium antiporter"/>
    <property type="match status" value="1"/>
</dbReference>